<dbReference type="Proteomes" id="UP000199494">
    <property type="component" value="Unassembled WGS sequence"/>
</dbReference>
<dbReference type="OrthoDB" id="3661198at2"/>
<name>A0A222VXT5_9PSEU</name>
<feature type="compositionally biased region" description="Low complexity" evidence="1">
    <location>
        <begin position="815"/>
        <end position="828"/>
    </location>
</feature>
<keyword evidence="2" id="KW-0732">Signal</keyword>
<sequence length="988" mass="95718">MQTWAKRGIQTALVTGGLLMLGTGIASADEKVDPDTPAGPLDVEASFPVEIDDNAVGIPGQQVDLPSHHNEISTKPVTDPIDMAAPPAREAMAPITDPVASAAAPVHGAATIAGDAGSRIGSAARALVPVQHAAVDPPAARPAEPTSDPLLGNKVTGDVMMPIQITGNAFGALGDAETRSVEEQNHGHHTDVTTSGAGSAFAGNVVALDWSAPVQISGNAGGVLGNGATSGSATQSAATTGDVETAGKNGALSGNALTPQFSTPVQLSGNAVSGPLGHATSDFAAESVAESGGYVLSDGEQGAGAGNVAAAPLSLPLRAAGNGITGIGGAEANGTATAVAESGGTKPGRYDIPSYVSTSGKHGLASGNVAQPQGALLGSVTGSAAAVAGNAFTGTGAARQGSGITSSAESSTGGFSNTSGHGGTGSGNIADAPFALPVETFGVGGGVFGSGIAENHGNNTAAHAGGGTVSHGDDSLLSANTASGQAASTLDAFGSGAGVFGTGRGSAKEQQSVVAGGHSDTSGNNSALSGNVGQVPLSAPAALFGLSGSAVGKSSGIAEETTAAKAGGGGNTHDDFGVVASNFVGAPVSAPAQVFGVGTSAVGKSFGAADSDTISEAGGDVYANGKKGAASGNAGLVPVSLPTQVHGVAGNWVGYAAGVSDNATRSAAGGNTRTTGEGGALAGNTADVPFGSSAGAGGIAANWVGTAAGTANNDMSSKAGGNTGTRGDRGALAGNVVSAETMPIAAAYGGAASLTGIAHGRGDNATDIISGGRTATSGSGGVLSGDIFDTPASVAAEAFGATAAAAGGEARAVAKNNTTATASRPTTTKGNRHELSGVDGQQPVAAMARTYRLPITVLGRSMSYTGDRGKVLVADKEPQIQLPKYIAELPVDELPSLFGAVAPFERPARHAAPELPTEILPKIYTRPVEMLPGRSHLPRSAAPLRGGRSHVTGVLPATARTLAHYDTAAHGRFQGVLDGLELDEVAGR</sequence>
<dbReference type="EMBL" id="FMZE01000006">
    <property type="protein sequence ID" value="SDD20312.1"/>
    <property type="molecule type" value="Genomic_DNA"/>
</dbReference>
<feature type="region of interest" description="Disordered" evidence="1">
    <location>
        <begin position="396"/>
        <end position="426"/>
    </location>
</feature>
<evidence type="ECO:0000256" key="2">
    <source>
        <dbReference type="SAM" id="SignalP"/>
    </source>
</evidence>
<dbReference type="AlphaFoldDB" id="A0A222VXT5"/>
<protein>
    <submittedName>
        <fullName evidence="3">Uncharacterized protein</fullName>
    </submittedName>
</protein>
<proteinExistence type="predicted"/>
<organism evidence="3 4">
    <name type="scientific">Prauserella marina</name>
    <dbReference type="NCBI Taxonomy" id="530584"/>
    <lineage>
        <taxon>Bacteria</taxon>
        <taxon>Bacillati</taxon>
        <taxon>Actinomycetota</taxon>
        <taxon>Actinomycetes</taxon>
        <taxon>Pseudonocardiales</taxon>
        <taxon>Pseudonocardiaceae</taxon>
        <taxon>Prauserella</taxon>
    </lineage>
</organism>
<evidence type="ECO:0000313" key="3">
    <source>
        <dbReference type="EMBL" id="SDD20312.1"/>
    </source>
</evidence>
<feature type="compositionally biased region" description="Low complexity" evidence="1">
    <location>
        <begin position="410"/>
        <end position="419"/>
    </location>
</feature>
<keyword evidence="4" id="KW-1185">Reference proteome</keyword>
<evidence type="ECO:0000313" key="4">
    <source>
        <dbReference type="Proteomes" id="UP000199494"/>
    </source>
</evidence>
<feature type="signal peptide" evidence="2">
    <location>
        <begin position="1"/>
        <end position="28"/>
    </location>
</feature>
<dbReference type="STRING" id="530584.SAMN05421630_106381"/>
<gene>
    <name evidence="3" type="ORF">SAMN05421630_106381</name>
</gene>
<accession>A0A222VXT5</accession>
<dbReference type="KEGG" id="pmad:BAY61_31545"/>
<dbReference type="RefSeq" id="WP_091806274.1">
    <property type="nucleotide sequence ID" value="NZ_CP016353.1"/>
</dbReference>
<evidence type="ECO:0000256" key="1">
    <source>
        <dbReference type="SAM" id="MobiDB-lite"/>
    </source>
</evidence>
<feature type="chain" id="PRO_5043590457" evidence="2">
    <location>
        <begin position="29"/>
        <end position="988"/>
    </location>
</feature>
<feature type="region of interest" description="Disordered" evidence="1">
    <location>
        <begin position="815"/>
        <end position="834"/>
    </location>
</feature>
<reference evidence="3 4" key="1">
    <citation type="submission" date="2016-10" db="EMBL/GenBank/DDBJ databases">
        <authorList>
            <person name="de Groot N.N."/>
        </authorList>
    </citation>
    <scope>NUCLEOTIDE SEQUENCE [LARGE SCALE GENOMIC DNA]</scope>
    <source>
        <strain evidence="3 4">CGMCC 4.5506</strain>
    </source>
</reference>